<dbReference type="CDD" id="cd04301">
    <property type="entry name" value="NAT_SF"/>
    <property type="match status" value="1"/>
</dbReference>
<dbReference type="STRING" id="519452.SAMN04488139_2344"/>
<dbReference type="SUPFAM" id="SSF55729">
    <property type="entry name" value="Acyl-CoA N-acyltransferases (Nat)"/>
    <property type="match status" value="1"/>
</dbReference>
<evidence type="ECO:0000313" key="3">
    <source>
        <dbReference type="Proteomes" id="UP000286985"/>
    </source>
</evidence>
<keyword evidence="2" id="KW-0808">Transferase</keyword>
<gene>
    <name evidence="2" type="ORF">CWE24_11015</name>
</gene>
<accession>A0A432XDR3</accession>
<dbReference type="PROSITE" id="PS51186">
    <property type="entry name" value="GNAT"/>
    <property type="match status" value="1"/>
</dbReference>
<organism evidence="2 3">
    <name type="scientific">Pseudidiomarina donghaiensis</name>
    <dbReference type="NCBI Taxonomy" id="519452"/>
    <lineage>
        <taxon>Bacteria</taxon>
        <taxon>Pseudomonadati</taxon>
        <taxon>Pseudomonadota</taxon>
        <taxon>Gammaproteobacteria</taxon>
        <taxon>Alteromonadales</taxon>
        <taxon>Idiomarinaceae</taxon>
        <taxon>Pseudidiomarina</taxon>
    </lineage>
</organism>
<comment type="caution">
    <text evidence="2">The sequence shown here is derived from an EMBL/GenBank/DDBJ whole genome shotgun (WGS) entry which is preliminary data.</text>
</comment>
<dbReference type="PANTHER" id="PTHR39173:SF1">
    <property type="entry name" value="ACETYLTRANSFERASE"/>
    <property type="match status" value="1"/>
</dbReference>
<keyword evidence="3" id="KW-1185">Reference proteome</keyword>
<dbReference type="InterPro" id="IPR016181">
    <property type="entry name" value="Acyl_CoA_acyltransferase"/>
</dbReference>
<dbReference type="Pfam" id="PF00583">
    <property type="entry name" value="Acetyltransf_1"/>
    <property type="match status" value="1"/>
</dbReference>
<proteinExistence type="predicted"/>
<sequence length="165" mass="18147">MQLVVPSADYQASYLSYIAELGDEERYPFPLDFEHSDFPAMLARIAAFRLGENIPQGYVPSSTFWLIRDGEIVGCTNVRHFLNAQIEHCGGHIGLSIRPSARGHGLGVHLMQLSIAEARRLGNNCVHIHCHAHNSASRALIEACGGVLHSYVVVAGEQVLRFRVG</sequence>
<dbReference type="Gene3D" id="3.40.630.30">
    <property type="match status" value="1"/>
</dbReference>
<dbReference type="AlphaFoldDB" id="A0A432XDR3"/>
<protein>
    <submittedName>
        <fullName evidence="2">GNAT family N-acetyltransferase</fullName>
    </submittedName>
</protein>
<dbReference type="OrthoDB" id="9797989at2"/>
<name>A0A432XDR3_9GAMM</name>
<dbReference type="InterPro" id="IPR000182">
    <property type="entry name" value="GNAT_dom"/>
</dbReference>
<dbReference type="Proteomes" id="UP000286985">
    <property type="component" value="Unassembled WGS sequence"/>
</dbReference>
<dbReference type="PANTHER" id="PTHR39173">
    <property type="entry name" value="ACETYLTRANSFERASE"/>
    <property type="match status" value="1"/>
</dbReference>
<feature type="domain" description="N-acetyltransferase" evidence="1">
    <location>
        <begin position="17"/>
        <end position="165"/>
    </location>
</feature>
<reference evidence="3" key="1">
    <citation type="journal article" date="2018" name="Front. Microbiol.">
        <title>Genome-Based Analysis Reveals the Taxonomy and Diversity of the Family Idiomarinaceae.</title>
        <authorList>
            <person name="Liu Y."/>
            <person name="Lai Q."/>
            <person name="Shao Z."/>
        </authorList>
    </citation>
    <scope>NUCLEOTIDE SEQUENCE [LARGE SCALE GENOMIC DNA]</scope>
    <source>
        <strain evidence="3">908033</strain>
    </source>
</reference>
<dbReference type="EMBL" id="PIPU01000006">
    <property type="protein sequence ID" value="RUO46776.1"/>
    <property type="molecule type" value="Genomic_DNA"/>
</dbReference>
<evidence type="ECO:0000313" key="2">
    <source>
        <dbReference type="EMBL" id="RUO46776.1"/>
    </source>
</evidence>
<evidence type="ECO:0000259" key="1">
    <source>
        <dbReference type="PROSITE" id="PS51186"/>
    </source>
</evidence>
<dbReference type="GO" id="GO:0016747">
    <property type="term" value="F:acyltransferase activity, transferring groups other than amino-acyl groups"/>
    <property type="evidence" value="ECO:0007669"/>
    <property type="project" value="InterPro"/>
</dbReference>